<accession>A0ABV7ENB7</accession>
<dbReference type="Gene3D" id="2.60.40.650">
    <property type="match status" value="1"/>
</dbReference>
<dbReference type="InterPro" id="IPR014756">
    <property type="entry name" value="Ig_E-set"/>
</dbReference>
<organism evidence="7 8">
    <name type="scientific">Salinisphaera aquimarina</name>
    <dbReference type="NCBI Taxonomy" id="2094031"/>
    <lineage>
        <taxon>Bacteria</taxon>
        <taxon>Pseudomonadati</taxon>
        <taxon>Pseudomonadota</taxon>
        <taxon>Gammaproteobacteria</taxon>
        <taxon>Salinisphaerales</taxon>
        <taxon>Salinisphaeraceae</taxon>
        <taxon>Salinisphaera</taxon>
    </lineage>
</organism>
<keyword evidence="8" id="KW-1185">Reference proteome</keyword>
<keyword evidence="3" id="KW-0479">Metal-binding</keyword>
<proteinExistence type="predicted"/>
<name>A0ABV7ENB7_9GAMM</name>
<evidence type="ECO:0000259" key="5">
    <source>
        <dbReference type="Pfam" id="PF00174"/>
    </source>
</evidence>
<dbReference type="InterPro" id="IPR005066">
    <property type="entry name" value="MoCF_OxRdtse_dimer"/>
</dbReference>
<feature type="domain" description="Oxidoreductase molybdopterin-binding" evidence="5">
    <location>
        <begin position="122"/>
        <end position="292"/>
    </location>
</feature>
<evidence type="ECO:0000259" key="6">
    <source>
        <dbReference type="Pfam" id="PF03404"/>
    </source>
</evidence>
<dbReference type="InterPro" id="IPR006311">
    <property type="entry name" value="TAT_signal"/>
</dbReference>
<dbReference type="PRINTS" id="PR00407">
    <property type="entry name" value="EUMOPTERIN"/>
</dbReference>
<dbReference type="EMBL" id="JBHRSS010000003">
    <property type="protein sequence ID" value="MFC3104227.1"/>
    <property type="molecule type" value="Genomic_DNA"/>
</dbReference>
<feature type="domain" description="Moybdenum cofactor oxidoreductase dimerisation" evidence="6">
    <location>
        <begin position="325"/>
        <end position="431"/>
    </location>
</feature>
<dbReference type="InterPro" id="IPR008335">
    <property type="entry name" value="Mopterin_OxRdtase_euk"/>
</dbReference>
<dbReference type="PANTHER" id="PTHR19372:SF7">
    <property type="entry name" value="SULFITE OXIDASE, MITOCHONDRIAL"/>
    <property type="match status" value="1"/>
</dbReference>
<evidence type="ECO:0000256" key="2">
    <source>
        <dbReference type="ARBA" id="ARBA00022505"/>
    </source>
</evidence>
<sequence>MRDKDSTGNNPTDASRRALLRGAGMGAAGLAFAGLGLGAGMGRASAAVASQTGTAMPAYVGPEANPYWNSIGPYVNFPQKLPLLRLTDRPVQLETPRHYFASAFTPNEAMFVRYHLPGEPNSVDLAKWRLKVEGQVESPLSLTFADLLNDYEPHDVAAVLQCSGNSRSYFTPRVGGGQWGNGAIGNAKWTGVRLRDVLEKAGVTKGAVQIQFQGLDFGKGPAGYGSHAFLKSWDMDDPALDEAIIAYAMNDAPMPMLNGFPTRMVFPGKFATYWVKHVSWIRLLDHEDTNFWMAKAYKIPDTPDGATTPEAVKNGDVNMVPIGVADMPVRSFMATPDGATKAVAGMPLTARGVAFSGTGPVTKVEFSTDGGQNWREATLGTDHGPYSFREWHADFTPDKPGQYMLAVRATDAKGHVQPKDGLWNPGGYLWNKIEQQQLTVGPAA</sequence>
<keyword evidence="2" id="KW-0500">Molybdenum</keyword>
<dbReference type="Proteomes" id="UP001595462">
    <property type="component" value="Unassembled WGS sequence"/>
</dbReference>
<dbReference type="Gene3D" id="3.90.420.10">
    <property type="entry name" value="Oxidoreductase, molybdopterin-binding domain"/>
    <property type="match status" value="1"/>
</dbReference>
<reference evidence="8" key="1">
    <citation type="journal article" date="2019" name="Int. J. Syst. Evol. Microbiol.">
        <title>The Global Catalogue of Microorganisms (GCM) 10K type strain sequencing project: providing services to taxonomists for standard genome sequencing and annotation.</title>
        <authorList>
            <consortium name="The Broad Institute Genomics Platform"/>
            <consortium name="The Broad Institute Genome Sequencing Center for Infectious Disease"/>
            <person name="Wu L."/>
            <person name="Ma J."/>
        </authorList>
    </citation>
    <scope>NUCLEOTIDE SEQUENCE [LARGE SCALE GENOMIC DNA]</scope>
    <source>
        <strain evidence="8">KCTC 52640</strain>
    </source>
</reference>
<dbReference type="Pfam" id="PF00174">
    <property type="entry name" value="Oxidored_molyb"/>
    <property type="match status" value="1"/>
</dbReference>
<gene>
    <name evidence="7" type="ORF">ACFOSU_10000</name>
</gene>
<evidence type="ECO:0000256" key="4">
    <source>
        <dbReference type="ARBA" id="ARBA00023002"/>
    </source>
</evidence>
<dbReference type="InterPro" id="IPR000572">
    <property type="entry name" value="OxRdtase_Mopterin-bd_dom"/>
</dbReference>
<evidence type="ECO:0000256" key="3">
    <source>
        <dbReference type="ARBA" id="ARBA00022723"/>
    </source>
</evidence>
<evidence type="ECO:0000313" key="7">
    <source>
        <dbReference type="EMBL" id="MFC3104227.1"/>
    </source>
</evidence>
<comment type="caution">
    <text evidence="7">The sequence shown here is derived from an EMBL/GenBank/DDBJ whole genome shotgun (WGS) entry which is preliminary data.</text>
</comment>
<dbReference type="SUPFAM" id="SSF81296">
    <property type="entry name" value="E set domains"/>
    <property type="match status" value="1"/>
</dbReference>
<dbReference type="PROSITE" id="PS51318">
    <property type="entry name" value="TAT"/>
    <property type="match status" value="1"/>
</dbReference>
<dbReference type="InterPro" id="IPR036374">
    <property type="entry name" value="OxRdtase_Mopterin-bd_sf"/>
</dbReference>
<dbReference type="PANTHER" id="PTHR19372">
    <property type="entry name" value="SULFITE REDUCTASE"/>
    <property type="match status" value="1"/>
</dbReference>
<keyword evidence="4" id="KW-0560">Oxidoreductase</keyword>
<evidence type="ECO:0000256" key="1">
    <source>
        <dbReference type="ARBA" id="ARBA00001924"/>
    </source>
</evidence>
<evidence type="ECO:0000313" key="8">
    <source>
        <dbReference type="Proteomes" id="UP001595462"/>
    </source>
</evidence>
<dbReference type="SUPFAM" id="SSF56524">
    <property type="entry name" value="Oxidoreductase molybdopterin-binding domain"/>
    <property type="match status" value="1"/>
</dbReference>
<comment type="cofactor">
    <cofactor evidence="1">
        <name>Mo-molybdopterin</name>
        <dbReference type="ChEBI" id="CHEBI:71302"/>
    </cofactor>
</comment>
<dbReference type="RefSeq" id="WP_380689005.1">
    <property type="nucleotide sequence ID" value="NZ_JBHRSS010000003.1"/>
</dbReference>
<dbReference type="Pfam" id="PF03404">
    <property type="entry name" value="Mo-co_dimer"/>
    <property type="match status" value="1"/>
</dbReference>
<protein>
    <submittedName>
        <fullName evidence="7">Molybdopterin-dependent oxidoreductase</fullName>
    </submittedName>
</protein>